<dbReference type="EMBL" id="JACIDO010000011">
    <property type="protein sequence ID" value="MBB3937789.1"/>
    <property type="molecule type" value="Genomic_DNA"/>
</dbReference>
<evidence type="ECO:0000313" key="1">
    <source>
        <dbReference type="EMBL" id="MBB3937789.1"/>
    </source>
</evidence>
<protein>
    <submittedName>
        <fullName evidence="1">Uncharacterized protein</fullName>
    </submittedName>
</protein>
<gene>
    <name evidence="1" type="ORF">GGR05_003957</name>
</gene>
<accession>A0A7W6BTM4</accession>
<sequence length="102" mass="11858">MPPRDNHGLFLDDAQRLGLVVEVACNFCRTTRYYSPADMRMLLGNVEVDSLRRRLKCEDCGKRDYVEVIGKDLPAHEKNGKVLRKLTMIQVLRRPVWKDVPM</sequence>
<comment type="caution">
    <text evidence="1">The sequence shown here is derived from an EMBL/GenBank/DDBJ whole genome shotgun (WGS) entry which is preliminary data.</text>
</comment>
<evidence type="ECO:0000313" key="2">
    <source>
        <dbReference type="Proteomes" id="UP000531216"/>
    </source>
</evidence>
<organism evidence="1 2">
    <name type="scientific">Aureimonas phyllosphaerae</name>
    <dbReference type="NCBI Taxonomy" id="1166078"/>
    <lineage>
        <taxon>Bacteria</taxon>
        <taxon>Pseudomonadati</taxon>
        <taxon>Pseudomonadota</taxon>
        <taxon>Alphaproteobacteria</taxon>
        <taxon>Hyphomicrobiales</taxon>
        <taxon>Aurantimonadaceae</taxon>
        <taxon>Aureimonas</taxon>
    </lineage>
</organism>
<dbReference type="Proteomes" id="UP000531216">
    <property type="component" value="Unassembled WGS sequence"/>
</dbReference>
<reference evidence="1 2" key="1">
    <citation type="submission" date="2020-08" db="EMBL/GenBank/DDBJ databases">
        <title>Genomic Encyclopedia of Type Strains, Phase IV (KMG-IV): sequencing the most valuable type-strain genomes for metagenomic binning, comparative biology and taxonomic classification.</title>
        <authorList>
            <person name="Goeker M."/>
        </authorList>
    </citation>
    <scope>NUCLEOTIDE SEQUENCE [LARGE SCALE GENOMIC DNA]</scope>
    <source>
        <strain evidence="1 2">DSM 25024</strain>
    </source>
</reference>
<proteinExistence type="predicted"/>
<dbReference type="AlphaFoldDB" id="A0A7W6BTM4"/>
<keyword evidence="2" id="KW-1185">Reference proteome</keyword>
<name>A0A7W6BTM4_9HYPH</name>
<dbReference type="RefSeq" id="WP_175526983.1">
    <property type="nucleotide sequence ID" value="NZ_FOOA01000051.1"/>
</dbReference>